<evidence type="ECO:0000313" key="2">
    <source>
        <dbReference type="Proteomes" id="UP000187203"/>
    </source>
</evidence>
<gene>
    <name evidence="1" type="ORF">COLO4_02968</name>
</gene>
<dbReference type="Proteomes" id="UP000187203">
    <property type="component" value="Unassembled WGS sequence"/>
</dbReference>
<reference evidence="2" key="1">
    <citation type="submission" date="2013-09" db="EMBL/GenBank/DDBJ databases">
        <title>Corchorus olitorius genome sequencing.</title>
        <authorList>
            <person name="Alam M."/>
            <person name="Haque M.S."/>
            <person name="Islam M.S."/>
            <person name="Emdad E.M."/>
            <person name="Islam M.M."/>
            <person name="Ahmed B."/>
            <person name="Halim A."/>
            <person name="Hossen Q.M.M."/>
            <person name="Hossain M.Z."/>
            <person name="Ahmed R."/>
            <person name="Khan M.M."/>
            <person name="Islam R."/>
            <person name="Rashid M.M."/>
            <person name="Khan S.A."/>
            <person name="Rahman M.S."/>
            <person name="Alam M."/>
            <person name="Yahiya A.S."/>
            <person name="Khan M.S."/>
            <person name="Azam M.S."/>
            <person name="Haque T."/>
            <person name="Lashkar M.Z.H."/>
            <person name="Akhand A.I."/>
            <person name="Morshed G."/>
            <person name="Roy S."/>
            <person name="Uddin K.S."/>
            <person name="Rabeya T."/>
            <person name="Hossain A.S."/>
            <person name="Chowdhury A."/>
            <person name="Snigdha A.R."/>
            <person name="Mortoza M.S."/>
            <person name="Matin S.A."/>
            <person name="Hoque S.M.E."/>
            <person name="Islam M.K."/>
            <person name="Roy D.K."/>
            <person name="Haider R."/>
            <person name="Moosa M.M."/>
            <person name="Elias S.M."/>
            <person name="Hasan A.M."/>
            <person name="Jahan S."/>
            <person name="Shafiuddin M."/>
            <person name="Mahmood N."/>
            <person name="Shommy N.S."/>
        </authorList>
    </citation>
    <scope>NUCLEOTIDE SEQUENCE [LARGE SCALE GENOMIC DNA]</scope>
    <source>
        <strain evidence="2">cv. O-4</strain>
    </source>
</reference>
<name>A0A1R3KZT1_9ROSI</name>
<keyword evidence="2" id="KW-1185">Reference proteome</keyword>
<comment type="caution">
    <text evidence="1">The sequence shown here is derived from an EMBL/GenBank/DDBJ whole genome shotgun (WGS) entry which is preliminary data.</text>
</comment>
<sequence>MRCLSERKGMAVRLGAGITYFLSCPLELVPPLDQSILLYGKDSHALTLFYLPFLARGKLKTCTVNPILMNKGSFLFRLGKRGKLQSRCTFYVSFSPGLSTQSRGCQKREQAIRDNVATRRTSLSFEVPNTAI</sequence>
<protein>
    <submittedName>
        <fullName evidence="1">Uncharacterized protein</fullName>
    </submittedName>
</protein>
<accession>A0A1R3KZT1</accession>
<proteinExistence type="predicted"/>
<dbReference type="EMBL" id="AWUE01008696">
    <property type="protein sequence ID" value="OMP12605.1"/>
    <property type="molecule type" value="Genomic_DNA"/>
</dbReference>
<dbReference type="AlphaFoldDB" id="A0A1R3KZT1"/>
<evidence type="ECO:0000313" key="1">
    <source>
        <dbReference type="EMBL" id="OMP12605.1"/>
    </source>
</evidence>
<organism evidence="1 2">
    <name type="scientific">Corchorus olitorius</name>
    <dbReference type="NCBI Taxonomy" id="93759"/>
    <lineage>
        <taxon>Eukaryota</taxon>
        <taxon>Viridiplantae</taxon>
        <taxon>Streptophyta</taxon>
        <taxon>Embryophyta</taxon>
        <taxon>Tracheophyta</taxon>
        <taxon>Spermatophyta</taxon>
        <taxon>Magnoliopsida</taxon>
        <taxon>eudicotyledons</taxon>
        <taxon>Gunneridae</taxon>
        <taxon>Pentapetalae</taxon>
        <taxon>rosids</taxon>
        <taxon>malvids</taxon>
        <taxon>Malvales</taxon>
        <taxon>Malvaceae</taxon>
        <taxon>Grewioideae</taxon>
        <taxon>Apeibeae</taxon>
        <taxon>Corchorus</taxon>
    </lineage>
</organism>